<dbReference type="InterPro" id="IPR006176">
    <property type="entry name" value="3-OHacyl-CoA_DH_NAD-bd"/>
</dbReference>
<dbReference type="Pfam" id="PF00725">
    <property type="entry name" value="3HCDH"/>
    <property type="match status" value="1"/>
</dbReference>
<sequence>MSTSLLAGRQLANLASNVNRHSFSTSSSLAAAAEVKRLGVVGAGQMGLGIALVAAQKARVPVTLVDTSQASLDKGMKFAEKLLEKGVFKNRISQSDADSARSLLSPTTKMEDLSNVDFVIEAVPEIPSLKTDIFSQLAKIAPPHAILATNTSSISITKIASATTTPDNPTDLAAASRVVSTHFMNPVPILKGVEIISGLQTSPETRETAVEFCKRMGKIPSQSADSPGFLANRILMPYINEAIICLETGVGRKEDIDNIMKNGTNVPMGPLQLADFIGVDTCLAIMKVLHEETGDGKYRPAVLLRKMVDAGWLLDGPTSLRARSSQASLALGKINLGPTIRNPTTLFLCVTPGFLVSNLNPIDAAFLNGSFLYACQYQGEEYSHDLIYAVVAKLTMLSNSSLQPWFDYGTAIRSPASGHTDPFAALPPIQPCYGGSIGGEAVNCSVVCDYTYLLFDPQHPSNLVTCGLWATVTAGLDSTGQSPVTTPFEAVGLNLSATETVRTIDGALGTYNAQLQSNLVACFASFYAATHSFTDDHADLGGIGVFVSLIVQSSLAIVTAIVLSLLVSWTFVNRHRQEKHTQAMMMATVDFQITQCYFAGAVQIAALVFTARGLFSIKWVASPELLDEGLLFTLATNGFVPTILTLALITQYGRQSWYLILLSSIVFVLSTGMLAASSNAWYATPFDPAYGVLQDCGDFVASNLTTAWCGSNNLFSNSGHNPTALNKVIWVMWAHSLLWLIYCVSKKLRTSSDRFLPGATKLASICQPRFAWSDRLPMSGLGNRLSQGLFAITWSLSLGYQLWLYAVILHGSITNFTWSFGQILAVLVWAPCLVEFINLEINGVFKGSKYRFPPPLALATTDSSGTLHLGNADSTSHIIPLANLDTRGTDTEDDDRSDTARREQHPAERI</sequence>
<evidence type="ECO:0008006" key="10">
    <source>
        <dbReference type="Google" id="ProtNLM"/>
    </source>
</evidence>
<feature type="domain" description="3-hydroxyacyl-CoA dehydrogenase NAD binding" evidence="7">
    <location>
        <begin position="38"/>
        <end position="220"/>
    </location>
</feature>
<dbReference type="InterPro" id="IPR036291">
    <property type="entry name" value="NAD(P)-bd_dom_sf"/>
</dbReference>
<keyword evidence="5" id="KW-1133">Transmembrane helix</keyword>
<evidence type="ECO:0000259" key="6">
    <source>
        <dbReference type="Pfam" id="PF00725"/>
    </source>
</evidence>
<keyword evidence="3" id="KW-0560">Oxidoreductase</keyword>
<evidence type="ECO:0000256" key="4">
    <source>
        <dbReference type="SAM" id="MobiDB-lite"/>
    </source>
</evidence>
<dbReference type="PANTHER" id="PTHR48075">
    <property type="entry name" value="3-HYDROXYACYL-COA DEHYDROGENASE FAMILY PROTEIN"/>
    <property type="match status" value="1"/>
</dbReference>
<dbReference type="RefSeq" id="XP_037151283.1">
    <property type="nucleotide sequence ID" value="XM_037292744.1"/>
</dbReference>
<proteinExistence type="inferred from homology"/>
<dbReference type="FunFam" id="3.40.50.720:FF:000009">
    <property type="entry name" value="Fatty oxidation complex, alpha subunit"/>
    <property type="match status" value="1"/>
</dbReference>
<keyword evidence="5" id="KW-0812">Transmembrane</keyword>
<accession>A0A8H6CE42</accession>
<name>A0A8H6CE42_9LECA</name>
<keyword evidence="5" id="KW-0472">Membrane</keyword>
<gene>
    <name evidence="8" type="ORF">HO133_001816</name>
</gene>
<dbReference type="EMBL" id="JACCJB010000013">
    <property type="protein sequence ID" value="KAF6221848.1"/>
    <property type="molecule type" value="Genomic_DNA"/>
</dbReference>
<feature type="transmembrane region" description="Helical" evidence="5">
    <location>
        <begin position="820"/>
        <end position="841"/>
    </location>
</feature>
<evidence type="ECO:0000256" key="5">
    <source>
        <dbReference type="SAM" id="Phobius"/>
    </source>
</evidence>
<dbReference type="Gene3D" id="3.40.50.720">
    <property type="entry name" value="NAD(P)-binding Rossmann-like Domain"/>
    <property type="match status" value="1"/>
</dbReference>
<dbReference type="SUPFAM" id="SSF51735">
    <property type="entry name" value="NAD(P)-binding Rossmann-fold domains"/>
    <property type="match status" value="1"/>
</dbReference>
<dbReference type="PROSITE" id="PS00067">
    <property type="entry name" value="3HCDH"/>
    <property type="match status" value="1"/>
</dbReference>
<evidence type="ECO:0000256" key="1">
    <source>
        <dbReference type="ARBA" id="ARBA00005005"/>
    </source>
</evidence>
<evidence type="ECO:0000313" key="8">
    <source>
        <dbReference type="EMBL" id="KAF6221848.1"/>
    </source>
</evidence>
<dbReference type="Pfam" id="PF02737">
    <property type="entry name" value="3HCDH_N"/>
    <property type="match status" value="1"/>
</dbReference>
<comment type="caution">
    <text evidence="8">The sequence shown here is derived from an EMBL/GenBank/DDBJ whole genome shotgun (WGS) entry which is preliminary data.</text>
</comment>
<evidence type="ECO:0000256" key="2">
    <source>
        <dbReference type="ARBA" id="ARBA00009463"/>
    </source>
</evidence>
<keyword evidence="9" id="KW-1185">Reference proteome</keyword>
<feature type="transmembrane region" description="Helical" evidence="5">
    <location>
        <begin position="728"/>
        <end position="745"/>
    </location>
</feature>
<evidence type="ECO:0000256" key="3">
    <source>
        <dbReference type="ARBA" id="ARBA00023002"/>
    </source>
</evidence>
<dbReference type="SUPFAM" id="SSF48179">
    <property type="entry name" value="6-phosphogluconate dehydrogenase C-terminal domain-like"/>
    <property type="match status" value="1"/>
</dbReference>
<evidence type="ECO:0000313" key="9">
    <source>
        <dbReference type="Proteomes" id="UP000593566"/>
    </source>
</evidence>
<dbReference type="InterPro" id="IPR006180">
    <property type="entry name" value="3-OHacyl-CoA_DH_CS"/>
</dbReference>
<feature type="transmembrane region" description="Helical" evidence="5">
    <location>
        <begin position="656"/>
        <end position="676"/>
    </location>
</feature>
<dbReference type="InterPro" id="IPR006108">
    <property type="entry name" value="3HC_DH_C"/>
</dbReference>
<dbReference type="Gene3D" id="1.10.1040.10">
    <property type="entry name" value="N-(1-d-carboxylethyl)-l-norvaline Dehydrogenase, domain 2"/>
    <property type="match status" value="1"/>
</dbReference>
<dbReference type="InterPro" id="IPR008927">
    <property type="entry name" value="6-PGluconate_DH-like_C_sf"/>
</dbReference>
<dbReference type="InterPro" id="IPR013328">
    <property type="entry name" value="6PGD_dom2"/>
</dbReference>
<comment type="pathway">
    <text evidence="1">Lipid metabolism; fatty acid beta-oxidation.</text>
</comment>
<dbReference type="GO" id="GO:0070403">
    <property type="term" value="F:NAD+ binding"/>
    <property type="evidence" value="ECO:0007669"/>
    <property type="project" value="InterPro"/>
</dbReference>
<dbReference type="AlphaFoldDB" id="A0A8H6CE42"/>
<dbReference type="GeneID" id="59330230"/>
<feature type="transmembrane region" description="Helical" evidence="5">
    <location>
        <begin position="629"/>
        <end position="649"/>
    </location>
</feature>
<dbReference type="GO" id="GO:0016616">
    <property type="term" value="F:oxidoreductase activity, acting on the CH-OH group of donors, NAD or NADP as acceptor"/>
    <property type="evidence" value="ECO:0007669"/>
    <property type="project" value="InterPro"/>
</dbReference>
<feature type="region of interest" description="Disordered" evidence="4">
    <location>
        <begin position="885"/>
        <end position="910"/>
    </location>
</feature>
<reference evidence="8 9" key="1">
    <citation type="journal article" date="2020" name="Genomics">
        <title>Complete, high-quality genomes from long-read metagenomic sequencing of two wolf lichen thalli reveals enigmatic genome architecture.</title>
        <authorList>
            <person name="McKenzie S.K."/>
            <person name="Walston R.F."/>
            <person name="Allen J.L."/>
        </authorList>
    </citation>
    <scope>NUCLEOTIDE SEQUENCE [LARGE SCALE GENOMIC DNA]</scope>
    <source>
        <strain evidence="8">WasteWater1</strain>
    </source>
</reference>
<feature type="compositionally biased region" description="Basic and acidic residues" evidence="4">
    <location>
        <begin position="897"/>
        <end position="910"/>
    </location>
</feature>
<feature type="domain" description="3-hydroxyacyl-CoA dehydrogenase C-terminal" evidence="6">
    <location>
        <begin position="228"/>
        <end position="313"/>
    </location>
</feature>
<dbReference type="Proteomes" id="UP000593566">
    <property type="component" value="Unassembled WGS sequence"/>
</dbReference>
<feature type="transmembrane region" description="Helical" evidence="5">
    <location>
        <begin position="543"/>
        <end position="572"/>
    </location>
</feature>
<dbReference type="GO" id="GO:0006631">
    <property type="term" value="P:fatty acid metabolic process"/>
    <property type="evidence" value="ECO:0007669"/>
    <property type="project" value="InterPro"/>
</dbReference>
<comment type="similarity">
    <text evidence="2">Belongs to the 3-hydroxyacyl-CoA dehydrogenase family.</text>
</comment>
<protein>
    <recommendedName>
        <fullName evidence="10">3-hydroxyacyl-CoA dehydrogenase NAD binding domain-containing protein</fullName>
    </recommendedName>
</protein>
<feature type="transmembrane region" description="Helical" evidence="5">
    <location>
        <begin position="593"/>
        <end position="617"/>
    </location>
</feature>
<dbReference type="PANTHER" id="PTHR48075:SF5">
    <property type="entry name" value="3-HYDROXYBUTYRYL-COA DEHYDROGENASE"/>
    <property type="match status" value="1"/>
</dbReference>
<organism evidence="8 9">
    <name type="scientific">Letharia lupina</name>
    <dbReference type="NCBI Taxonomy" id="560253"/>
    <lineage>
        <taxon>Eukaryota</taxon>
        <taxon>Fungi</taxon>
        <taxon>Dikarya</taxon>
        <taxon>Ascomycota</taxon>
        <taxon>Pezizomycotina</taxon>
        <taxon>Lecanoromycetes</taxon>
        <taxon>OSLEUM clade</taxon>
        <taxon>Lecanoromycetidae</taxon>
        <taxon>Lecanorales</taxon>
        <taxon>Lecanorineae</taxon>
        <taxon>Parmeliaceae</taxon>
        <taxon>Letharia</taxon>
    </lineage>
</organism>
<feature type="transmembrane region" description="Helical" evidence="5">
    <location>
        <begin position="788"/>
        <end position="808"/>
    </location>
</feature>
<evidence type="ECO:0000259" key="7">
    <source>
        <dbReference type="Pfam" id="PF02737"/>
    </source>
</evidence>